<dbReference type="EMBL" id="ADBV01004542">
    <property type="protein sequence ID" value="EJW80402.1"/>
    <property type="molecule type" value="Genomic_DNA"/>
</dbReference>
<organism evidence="1 2">
    <name type="scientific">Wuchereria bancrofti</name>
    <dbReference type="NCBI Taxonomy" id="6293"/>
    <lineage>
        <taxon>Eukaryota</taxon>
        <taxon>Metazoa</taxon>
        <taxon>Ecdysozoa</taxon>
        <taxon>Nematoda</taxon>
        <taxon>Chromadorea</taxon>
        <taxon>Rhabditida</taxon>
        <taxon>Spirurina</taxon>
        <taxon>Spiruromorpha</taxon>
        <taxon>Filarioidea</taxon>
        <taxon>Onchocercidae</taxon>
        <taxon>Wuchereria</taxon>
    </lineage>
</organism>
<gene>
    <name evidence="1" type="ORF">WUBG_08689</name>
</gene>
<evidence type="ECO:0000313" key="2">
    <source>
        <dbReference type="Proteomes" id="UP000004810"/>
    </source>
</evidence>
<name>J9ETG7_WUCBA</name>
<dbReference type="AlphaFoldDB" id="J9ETG7"/>
<proteinExistence type="predicted"/>
<comment type="caution">
    <text evidence="1">The sequence shown here is derived from an EMBL/GenBank/DDBJ whole genome shotgun (WGS) entry which is preliminary data.</text>
</comment>
<protein>
    <submittedName>
        <fullName evidence="1">Uncharacterized protein</fullName>
    </submittedName>
</protein>
<evidence type="ECO:0000313" key="1">
    <source>
        <dbReference type="EMBL" id="EJW80402.1"/>
    </source>
</evidence>
<reference evidence="2" key="1">
    <citation type="submission" date="2012-08" db="EMBL/GenBank/DDBJ databases">
        <title>The Genome Sequence of Wuchereria bancrofti.</title>
        <authorList>
            <person name="Nutman T.B."/>
            <person name="Fink D.L."/>
            <person name="Russ C."/>
            <person name="Young S."/>
            <person name="Zeng Q."/>
            <person name="Koehrsen M."/>
            <person name="Alvarado L."/>
            <person name="Berlin A."/>
            <person name="Chapman S.B."/>
            <person name="Chen Z."/>
            <person name="Freedman E."/>
            <person name="Gellesch M."/>
            <person name="Goldberg J."/>
            <person name="Griggs A."/>
            <person name="Gujja S."/>
            <person name="Heilman E.R."/>
            <person name="Heiman D."/>
            <person name="Hepburn T."/>
            <person name="Howarth C."/>
            <person name="Jen D."/>
            <person name="Larson L."/>
            <person name="Lewis B."/>
            <person name="Mehta T."/>
            <person name="Park D."/>
            <person name="Pearson M."/>
            <person name="Roberts A."/>
            <person name="Saif S."/>
            <person name="Shea T."/>
            <person name="Shenoy N."/>
            <person name="Sisk P."/>
            <person name="Stolte C."/>
            <person name="Sykes S."/>
            <person name="Walk T."/>
            <person name="White J."/>
            <person name="Yandava C."/>
            <person name="Haas B."/>
            <person name="Henn M.R."/>
            <person name="Nusbaum C."/>
            <person name="Birren B."/>
        </authorList>
    </citation>
    <scope>NUCLEOTIDE SEQUENCE [LARGE SCALE GENOMIC DNA]</scope>
    <source>
        <strain evidence="2">NA</strain>
    </source>
</reference>
<accession>J9ETG7</accession>
<sequence>MITRRVIPSPSNRLIPSLQEKANEPSTAQLIVSSFVRLYAYFMFACCVRACVWNVRKGRGEMGMNDSLIAFAFPCYSQRIYIAATLSALNTNSNACIKTTVAWCHPSHRLMSASELSCPMCELSVAPCSADVSGNHTVGHSS</sequence>
<dbReference type="Proteomes" id="UP000004810">
    <property type="component" value="Unassembled WGS sequence"/>
</dbReference>